<sequence>MIQEATKGRNVTSSDGLSLSHSSSTSDVIPIVEACVIDNVRASNVNTARAMSNMSSEFKMPSNARISGLDPTPTSLPLVCHRMSWQSTRGIAQAVVIHEAVVIHASPV</sequence>
<name>A0A8T1IEG7_9STRA</name>
<reference evidence="4" key="1">
    <citation type="submission" date="2018-05" db="EMBL/GenBank/DDBJ databases">
        <title>Effector identification in a new, highly contiguous assembly of the strawberry crown rot pathogen Phytophthora cactorum.</title>
        <authorList>
            <person name="Armitage A.D."/>
            <person name="Nellist C.F."/>
            <person name="Bates H."/>
            <person name="Vickerstaff R.J."/>
            <person name="Harrison R.J."/>
        </authorList>
    </citation>
    <scope>NUCLEOTIDE SEQUENCE</scope>
    <source>
        <strain evidence="2">15-7</strain>
        <strain evidence="3">P415</strain>
        <strain evidence="4">P421</strain>
    </source>
</reference>
<accession>A0A8T1IEG7</accession>
<evidence type="ECO:0000256" key="1">
    <source>
        <dbReference type="SAM" id="MobiDB-lite"/>
    </source>
</evidence>
<gene>
    <name evidence="2" type="ORF">PC113_g10311</name>
    <name evidence="3" type="ORF">PC118_g9681</name>
    <name evidence="4" type="ORF">PC129_g7787</name>
</gene>
<evidence type="ECO:0000313" key="3">
    <source>
        <dbReference type="EMBL" id="KAG2982994.1"/>
    </source>
</evidence>
<evidence type="ECO:0000313" key="2">
    <source>
        <dbReference type="EMBL" id="KAG2857879.1"/>
    </source>
</evidence>
<organism evidence="4 5">
    <name type="scientific">Phytophthora cactorum</name>
    <dbReference type="NCBI Taxonomy" id="29920"/>
    <lineage>
        <taxon>Eukaryota</taxon>
        <taxon>Sar</taxon>
        <taxon>Stramenopiles</taxon>
        <taxon>Oomycota</taxon>
        <taxon>Peronosporomycetes</taxon>
        <taxon>Peronosporales</taxon>
        <taxon>Peronosporaceae</taxon>
        <taxon>Phytophthora</taxon>
    </lineage>
</organism>
<dbReference type="AlphaFoldDB" id="A0A8T1IEG7"/>
<dbReference type="EMBL" id="RCML01000268">
    <property type="protein sequence ID" value="KAG2982994.1"/>
    <property type="molecule type" value="Genomic_DNA"/>
</dbReference>
<dbReference type="Proteomes" id="UP000735874">
    <property type="component" value="Unassembled WGS sequence"/>
</dbReference>
<proteinExistence type="predicted"/>
<dbReference type="EMBL" id="RCMG01000273">
    <property type="protein sequence ID" value="KAG2857879.1"/>
    <property type="molecule type" value="Genomic_DNA"/>
</dbReference>
<dbReference type="Proteomes" id="UP000760860">
    <property type="component" value="Unassembled WGS sequence"/>
</dbReference>
<feature type="compositionally biased region" description="Low complexity" evidence="1">
    <location>
        <begin position="12"/>
        <end position="25"/>
    </location>
</feature>
<dbReference type="EMBL" id="RCMV01000217">
    <property type="protein sequence ID" value="KAG3221472.1"/>
    <property type="molecule type" value="Genomic_DNA"/>
</dbReference>
<comment type="caution">
    <text evidence="4">The sequence shown here is derived from an EMBL/GenBank/DDBJ whole genome shotgun (WGS) entry which is preliminary data.</text>
</comment>
<feature type="region of interest" description="Disordered" evidence="1">
    <location>
        <begin position="1"/>
        <end position="25"/>
    </location>
</feature>
<dbReference type="Proteomes" id="UP000697107">
    <property type="component" value="Unassembled WGS sequence"/>
</dbReference>
<evidence type="ECO:0000313" key="5">
    <source>
        <dbReference type="Proteomes" id="UP000760860"/>
    </source>
</evidence>
<protein>
    <submittedName>
        <fullName evidence="4">Uncharacterized protein</fullName>
    </submittedName>
</protein>
<evidence type="ECO:0000313" key="4">
    <source>
        <dbReference type="EMBL" id="KAG3221472.1"/>
    </source>
</evidence>